<evidence type="ECO:0000313" key="3">
    <source>
        <dbReference type="Proteomes" id="UP001595740"/>
    </source>
</evidence>
<evidence type="ECO:0000256" key="1">
    <source>
        <dbReference type="SAM" id="SignalP"/>
    </source>
</evidence>
<accession>A0ABV7RRV5</accession>
<reference evidence="3" key="1">
    <citation type="journal article" date="2019" name="Int. J. Syst. Evol. Microbiol.">
        <title>The Global Catalogue of Microorganisms (GCM) 10K type strain sequencing project: providing services to taxonomists for standard genome sequencing and annotation.</title>
        <authorList>
            <consortium name="The Broad Institute Genomics Platform"/>
            <consortium name="The Broad Institute Genome Sequencing Center for Infectious Disease"/>
            <person name="Wu L."/>
            <person name="Ma J."/>
        </authorList>
    </citation>
    <scope>NUCLEOTIDE SEQUENCE [LARGE SCALE GENOMIC DNA]</scope>
    <source>
        <strain evidence="3">KCTC 42875</strain>
    </source>
</reference>
<name>A0ABV7RRV5_9GAMM</name>
<gene>
    <name evidence="2" type="ORF">ACFOLC_15090</name>
</gene>
<keyword evidence="1" id="KW-0732">Signal</keyword>
<sequence>MPVVVHAARRDRRPFALSLAALCLCAGALQAQEPTAVPAEQDRFSDQRLIVIRQVQPRVAYRPVPVEDHPIQAQATTFPGEVFHDTLGQSIGLLVGDDALGERGSAGVNADPATPAALDRSLSLLGAQPMAGAGTARGPSAMPGASIGGAVSGATRNLGSTITRSLAPVMGATQGRGP</sequence>
<organism evidence="2 3">
    <name type="scientific">Lysobacter cavernae</name>
    <dbReference type="NCBI Taxonomy" id="1685901"/>
    <lineage>
        <taxon>Bacteria</taxon>
        <taxon>Pseudomonadati</taxon>
        <taxon>Pseudomonadota</taxon>
        <taxon>Gammaproteobacteria</taxon>
        <taxon>Lysobacterales</taxon>
        <taxon>Lysobacteraceae</taxon>
        <taxon>Lysobacter</taxon>
    </lineage>
</organism>
<keyword evidence="3" id="KW-1185">Reference proteome</keyword>
<evidence type="ECO:0000313" key="2">
    <source>
        <dbReference type="EMBL" id="MFC3552329.1"/>
    </source>
</evidence>
<dbReference type="EMBL" id="JBHRXK010000009">
    <property type="protein sequence ID" value="MFC3552329.1"/>
    <property type="molecule type" value="Genomic_DNA"/>
</dbReference>
<proteinExistence type="predicted"/>
<comment type="caution">
    <text evidence="2">The sequence shown here is derived from an EMBL/GenBank/DDBJ whole genome shotgun (WGS) entry which is preliminary data.</text>
</comment>
<dbReference type="Proteomes" id="UP001595740">
    <property type="component" value="Unassembled WGS sequence"/>
</dbReference>
<feature type="signal peptide" evidence="1">
    <location>
        <begin position="1"/>
        <end position="31"/>
    </location>
</feature>
<protein>
    <recommendedName>
        <fullName evidence="4">Plug domain-containing protein</fullName>
    </recommendedName>
</protein>
<feature type="chain" id="PRO_5047027858" description="Plug domain-containing protein" evidence="1">
    <location>
        <begin position="32"/>
        <end position="178"/>
    </location>
</feature>
<evidence type="ECO:0008006" key="4">
    <source>
        <dbReference type="Google" id="ProtNLM"/>
    </source>
</evidence>
<dbReference type="RefSeq" id="WP_386760089.1">
    <property type="nucleotide sequence ID" value="NZ_JBHRXK010000009.1"/>
</dbReference>